<name>A0A7J7CMY8_TRIWF</name>
<organism evidence="1 2">
    <name type="scientific">Tripterygium wilfordii</name>
    <name type="common">Thunder God vine</name>
    <dbReference type="NCBI Taxonomy" id="458696"/>
    <lineage>
        <taxon>Eukaryota</taxon>
        <taxon>Viridiplantae</taxon>
        <taxon>Streptophyta</taxon>
        <taxon>Embryophyta</taxon>
        <taxon>Tracheophyta</taxon>
        <taxon>Spermatophyta</taxon>
        <taxon>Magnoliopsida</taxon>
        <taxon>eudicotyledons</taxon>
        <taxon>Gunneridae</taxon>
        <taxon>Pentapetalae</taxon>
        <taxon>rosids</taxon>
        <taxon>fabids</taxon>
        <taxon>Celastrales</taxon>
        <taxon>Celastraceae</taxon>
        <taxon>Tripterygium</taxon>
    </lineage>
</organism>
<comment type="caution">
    <text evidence="1">The sequence shown here is derived from an EMBL/GenBank/DDBJ whole genome shotgun (WGS) entry which is preliminary data.</text>
</comment>
<dbReference type="InParanoid" id="A0A7J7CMY8"/>
<evidence type="ECO:0000313" key="1">
    <source>
        <dbReference type="EMBL" id="KAF5735434.1"/>
    </source>
</evidence>
<protein>
    <submittedName>
        <fullName evidence="1">Uncharacterized protein</fullName>
    </submittedName>
</protein>
<keyword evidence="2" id="KW-1185">Reference proteome</keyword>
<dbReference type="Proteomes" id="UP000593562">
    <property type="component" value="Unassembled WGS sequence"/>
</dbReference>
<proteinExistence type="predicted"/>
<gene>
    <name evidence="1" type="ORF">HS088_TW15G00940</name>
</gene>
<dbReference type="AlphaFoldDB" id="A0A7J7CMY8"/>
<accession>A0A7J7CMY8</accession>
<dbReference type="EMBL" id="JAAARO010000015">
    <property type="protein sequence ID" value="KAF5735434.1"/>
    <property type="molecule type" value="Genomic_DNA"/>
</dbReference>
<reference evidence="1 2" key="1">
    <citation type="journal article" date="2020" name="Nat. Commun.">
        <title>Genome of Tripterygium wilfordii and identification of cytochrome P450 involved in triptolide biosynthesis.</title>
        <authorList>
            <person name="Tu L."/>
            <person name="Su P."/>
            <person name="Zhang Z."/>
            <person name="Gao L."/>
            <person name="Wang J."/>
            <person name="Hu T."/>
            <person name="Zhou J."/>
            <person name="Zhang Y."/>
            <person name="Zhao Y."/>
            <person name="Liu Y."/>
            <person name="Song Y."/>
            <person name="Tong Y."/>
            <person name="Lu Y."/>
            <person name="Yang J."/>
            <person name="Xu C."/>
            <person name="Jia M."/>
            <person name="Peters R.J."/>
            <person name="Huang L."/>
            <person name="Gao W."/>
        </authorList>
    </citation>
    <scope>NUCLEOTIDE SEQUENCE [LARGE SCALE GENOMIC DNA]</scope>
    <source>
        <strain evidence="2">cv. XIE 37</strain>
        <tissue evidence="1">Leaf</tissue>
    </source>
</reference>
<dbReference type="PANTHER" id="PTHR21234">
    <property type="entry name" value="PURINE NUCLEOSIDE PHOSPHORYLASE"/>
    <property type="match status" value="1"/>
</dbReference>
<evidence type="ECO:0000313" key="2">
    <source>
        <dbReference type="Proteomes" id="UP000593562"/>
    </source>
</evidence>
<dbReference type="PANTHER" id="PTHR21234:SF43">
    <property type="entry name" value="OS06G0112100 PROTEIN"/>
    <property type="match status" value="1"/>
</dbReference>
<sequence>MHGIVDRENENGGPYVRLVMAYPTEEIALEVSGFFSRNSDISWVDVAGKCRSSSLEKGNQQNKIWSLQFQEIGENLLAKIEFTLQQLYSTGKQMKEAIWLPICSKWFHIASELQTSLSNGVPRSVFCGVSDLAGTPNH</sequence>